<dbReference type="SUPFAM" id="SSF51556">
    <property type="entry name" value="Metallo-dependent hydrolases"/>
    <property type="match status" value="1"/>
</dbReference>
<protein>
    <submittedName>
        <fullName evidence="6">Phosphotriesterase-related protein</fullName>
    </submittedName>
</protein>
<feature type="binding site" evidence="3">
    <location>
        <position position="235"/>
    </location>
    <ligand>
        <name>a divalent metal cation</name>
        <dbReference type="ChEBI" id="CHEBI:60240"/>
        <label>2</label>
    </ligand>
</feature>
<feature type="binding site" evidence="3">
    <location>
        <position position="303"/>
    </location>
    <ligand>
        <name>a divalent metal cation</name>
        <dbReference type="ChEBI" id="CHEBI:60240"/>
        <label>1</label>
    </ligand>
</feature>
<evidence type="ECO:0000256" key="1">
    <source>
        <dbReference type="ARBA" id="ARBA00022723"/>
    </source>
</evidence>
<dbReference type="Pfam" id="PF02126">
    <property type="entry name" value="PTE"/>
    <property type="match status" value="1"/>
</dbReference>
<sequence length="355" mass="39097">MDTKGKAMTVMGPVDPALLGQILPHEHISVNFGFGFVEPAACSCEAGPKTECDFTLPNIGWIRQNPYSHKKNIKYSGDEVERMVEDEFKLFKKAGGGTIVENTITGIERNLLACKRLMKATDVNIIAGTGFYVSPSLPSSVLAMSTEQLCEVILKEVTQGCDEDPTIRCGIIGEIGSSWPITDFERRSIRAAGITQEQTGAPVMFHPGRHHDAPAEILRVYAEAGGDIRHAVMAHLDRTIHTMEGLAELAALGSYLEYDLFGLETSHYQLNAAVDMPSDAQRIARIKHLVECGYADRILISHDIHTRNRLTEYGGHGFCHIFENVVPKMISRGLAPDVVSAFLTTNPQQWLTFSK</sequence>
<dbReference type="AlphaFoldDB" id="A0A8B7MYH0"/>
<dbReference type="PANTHER" id="PTHR10819">
    <property type="entry name" value="PHOSPHOTRIESTERASE-RELATED"/>
    <property type="match status" value="1"/>
</dbReference>
<accession>A0A8B7MYH0</accession>
<organism evidence="5 6">
    <name type="scientific">Hyalella azteca</name>
    <name type="common">Amphipod</name>
    <dbReference type="NCBI Taxonomy" id="294128"/>
    <lineage>
        <taxon>Eukaryota</taxon>
        <taxon>Metazoa</taxon>
        <taxon>Ecdysozoa</taxon>
        <taxon>Arthropoda</taxon>
        <taxon>Crustacea</taxon>
        <taxon>Multicrustacea</taxon>
        <taxon>Malacostraca</taxon>
        <taxon>Eumalacostraca</taxon>
        <taxon>Peracarida</taxon>
        <taxon>Amphipoda</taxon>
        <taxon>Senticaudata</taxon>
        <taxon>Talitrida</taxon>
        <taxon>Talitroidea</taxon>
        <taxon>Hyalellidae</taxon>
        <taxon>Hyalella</taxon>
    </lineage>
</organism>
<feature type="binding site" evidence="3">
    <location>
        <position position="174"/>
    </location>
    <ligand>
        <name>a divalent metal cation</name>
        <dbReference type="ChEBI" id="CHEBI:60240"/>
        <label>2</label>
    </ligand>
</feature>
<keyword evidence="5" id="KW-1185">Reference proteome</keyword>
<dbReference type="GO" id="GO:0008270">
    <property type="term" value="F:zinc ion binding"/>
    <property type="evidence" value="ECO:0007669"/>
    <property type="project" value="InterPro"/>
</dbReference>
<feature type="binding site" evidence="3">
    <location>
        <position position="27"/>
    </location>
    <ligand>
        <name>a divalent metal cation</name>
        <dbReference type="ChEBI" id="CHEBI:60240"/>
        <label>1</label>
    </ligand>
</feature>
<evidence type="ECO:0000256" key="4">
    <source>
        <dbReference type="PROSITE-ProRule" id="PRU00679"/>
    </source>
</evidence>
<dbReference type="GO" id="GO:0016787">
    <property type="term" value="F:hydrolase activity"/>
    <property type="evidence" value="ECO:0007669"/>
    <property type="project" value="UniProtKB-KW"/>
</dbReference>
<dbReference type="RefSeq" id="XP_018006581.1">
    <property type="nucleotide sequence ID" value="XM_018151092.2"/>
</dbReference>
<proteinExistence type="inferred from homology"/>
<comment type="caution">
    <text evidence="4">Lacks conserved residue(s) required for the propagation of feature annotation.</text>
</comment>
<comment type="cofactor">
    <cofactor evidence="3">
        <name>a divalent metal cation</name>
        <dbReference type="ChEBI" id="CHEBI:60240"/>
    </cofactor>
    <text evidence="3">Binds 2 divalent metal cations per subunit.</text>
</comment>
<feature type="binding site" evidence="3">
    <location>
        <position position="206"/>
    </location>
    <ligand>
        <name>a divalent metal cation</name>
        <dbReference type="ChEBI" id="CHEBI:60240"/>
        <label>2</label>
    </ligand>
</feature>
<evidence type="ECO:0000256" key="3">
    <source>
        <dbReference type="PIRSR" id="PIRSR601559-52"/>
    </source>
</evidence>
<evidence type="ECO:0000256" key="2">
    <source>
        <dbReference type="ARBA" id="ARBA00022801"/>
    </source>
</evidence>
<dbReference type="Gene3D" id="3.20.20.140">
    <property type="entry name" value="Metal-dependent hydrolases"/>
    <property type="match status" value="1"/>
</dbReference>
<feature type="binding site" evidence="3">
    <location>
        <position position="25"/>
    </location>
    <ligand>
        <name>a divalent metal cation</name>
        <dbReference type="ChEBI" id="CHEBI:60240"/>
        <label>1</label>
    </ligand>
</feature>
<dbReference type="InterPro" id="IPR001559">
    <property type="entry name" value="Phosphotriesterase"/>
</dbReference>
<evidence type="ECO:0000313" key="6">
    <source>
        <dbReference type="RefSeq" id="XP_018006581.1"/>
    </source>
</evidence>
<feature type="binding site" evidence="3">
    <location>
        <position position="174"/>
    </location>
    <ligand>
        <name>a divalent metal cation</name>
        <dbReference type="ChEBI" id="CHEBI:60240"/>
        <label>1</label>
    </ligand>
</feature>
<gene>
    <name evidence="6" type="primary">LOC108664497</name>
</gene>
<dbReference type="InterPro" id="IPR032466">
    <property type="entry name" value="Metal_Hydrolase"/>
</dbReference>
<keyword evidence="1 3" id="KW-0479">Metal-binding</keyword>
<dbReference type="Proteomes" id="UP000694843">
    <property type="component" value="Unplaced"/>
</dbReference>
<dbReference type="KEGG" id="hazt:108664497"/>
<comment type="similarity">
    <text evidence="4">Belongs to the metallo-dependent hydrolases superfamily. Phosphotriesterase family.</text>
</comment>
<dbReference type="PROSITE" id="PS51347">
    <property type="entry name" value="PHOSPHOTRIESTERASE_2"/>
    <property type="match status" value="1"/>
</dbReference>
<dbReference type="OMA" id="MVKCGFI"/>
<dbReference type="PANTHER" id="PTHR10819:SF3">
    <property type="entry name" value="PHOSPHOTRIESTERASE-RELATED PROTEIN"/>
    <property type="match status" value="1"/>
</dbReference>
<evidence type="ECO:0000313" key="5">
    <source>
        <dbReference type="Proteomes" id="UP000694843"/>
    </source>
</evidence>
<dbReference type="GeneID" id="108664497"/>
<reference evidence="6" key="1">
    <citation type="submission" date="2025-08" db="UniProtKB">
        <authorList>
            <consortium name="RefSeq"/>
        </authorList>
    </citation>
    <scope>IDENTIFICATION</scope>
    <source>
        <tissue evidence="6">Whole organism</tissue>
    </source>
</reference>
<keyword evidence="2" id="KW-0378">Hydrolase</keyword>
<dbReference type="OrthoDB" id="9998343at2759"/>
<name>A0A8B7MYH0_HYAAZ</name>